<protein>
    <submittedName>
        <fullName evidence="2">ABC transporter permease</fullName>
    </submittedName>
</protein>
<evidence type="ECO:0000313" key="3">
    <source>
        <dbReference type="Proteomes" id="UP000327030"/>
    </source>
</evidence>
<keyword evidence="1" id="KW-0812">Transmembrane</keyword>
<feature type="transmembrane region" description="Helical" evidence="1">
    <location>
        <begin position="72"/>
        <end position="95"/>
    </location>
</feature>
<dbReference type="InterPro" id="IPR010540">
    <property type="entry name" value="CmpB_TMEM229"/>
</dbReference>
<gene>
    <name evidence="2" type="ORF">FXF36_12970</name>
</gene>
<dbReference type="EMBL" id="CP043028">
    <property type="protein sequence ID" value="QFJ55726.1"/>
    <property type="molecule type" value="Genomic_DNA"/>
</dbReference>
<keyword evidence="1" id="KW-0472">Membrane</keyword>
<feature type="transmembrane region" description="Helical" evidence="1">
    <location>
        <begin position="6"/>
        <end position="25"/>
    </location>
</feature>
<sequence length="287" mass="32991">MLVCRYFVYFIIYSFLGWIYETCYCTIHEKTWENRGFLYGPCIPLYGVGATLAQILFVDVPRICLNTPAPSYQIIFIGCAVGSFFLEYGTSYVLERRFHARWWDYTDLPLNINGRVCLPFTFLFGIAGIIVTQIIIPPVVEGLSYIPNFAVELLALIFMFIFGMDMALTISALTTFAKEFERINEQINKQMTERIEAWQANRVDAKVARIEKVNGRKEAAFVKKELNADKLAELKEQLSTEAVKQWILNATETQRGQFRHIAKFTHPVASTKALLDKGSEFLRTKKK</sequence>
<feature type="transmembrane region" description="Helical" evidence="1">
    <location>
        <begin position="156"/>
        <end position="177"/>
    </location>
</feature>
<feature type="transmembrane region" description="Helical" evidence="1">
    <location>
        <begin position="37"/>
        <end position="57"/>
    </location>
</feature>
<keyword evidence="1" id="KW-1133">Transmembrane helix</keyword>
<feature type="transmembrane region" description="Helical" evidence="1">
    <location>
        <begin position="116"/>
        <end position="136"/>
    </location>
</feature>
<dbReference type="RefSeq" id="WP_151624768.1">
    <property type="nucleotide sequence ID" value="NZ_CP043028.1"/>
</dbReference>
<dbReference type="Pfam" id="PF06541">
    <property type="entry name" value="ABC_trans_CmpB"/>
    <property type="match status" value="1"/>
</dbReference>
<reference evidence="3" key="1">
    <citation type="submission" date="2019-08" db="EMBL/GenBank/DDBJ databases">
        <title>Complete Genome Sequence of the Polysaccharide-Degrading Rumen Bacterium Pseudobutyrivibrio xylanivorans MA3014.</title>
        <authorList>
            <person name="Palevich N."/>
            <person name="Maclean P.H."/>
            <person name="Kelly W.J."/>
            <person name="Leahy S.C."/>
            <person name="Rakonjac J."/>
            <person name="Attwood G.T."/>
        </authorList>
    </citation>
    <scope>NUCLEOTIDE SEQUENCE [LARGE SCALE GENOMIC DNA]</scope>
    <source>
        <strain evidence="3">MA3014</strain>
    </source>
</reference>
<dbReference type="KEGG" id="pxv:FXF36_12970"/>
<accession>A0A5P6VT01</accession>
<dbReference type="Proteomes" id="UP000327030">
    <property type="component" value="Chromosome 1"/>
</dbReference>
<name>A0A5P6VT01_PSEXY</name>
<evidence type="ECO:0000313" key="2">
    <source>
        <dbReference type="EMBL" id="QFJ55726.1"/>
    </source>
</evidence>
<organism evidence="2 3">
    <name type="scientific">Pseudobutyrivibrio xylanivorans</name>
    <dbReference type="NCBI Taxonomy" id="185007"/>
    <lineage>
        <taxon>Bacteria</taxon>
        <taxon>Bacillati</taxon>
        <taxon>Bacillota</taxon>
        <taxon>Clostridia</taxon>
        <taxon>Lachnospirales</taxon>
        <taxon>Lachnospiraceae</taxon>
        <taxon>Pseudobutyrivibrio</taxon>
    </lineage>
</organism>
<dbReference type="OrthoDB" id="9789229at2"/>
<proteinExistence type="predicted"/>
<evidence type="ECO:0000256" key="1">
    <source>
        <dbReference type="SAM" id="Phobius"/>
    </source>
</evidence>
<dbReference type="AlphaFoldDB" id="A0A5P6VT01"/>